<evidence type="ECO:0000313" key="6">
    <source>
        <dbReference type="EMBL" id="GGM21247.1"/>
    </source>
</evidence>
<dbReference type="GO" id="GO:0012505">
    <property type="term" value="C:endomembrane system"/>
    <property type="evidence" value="ECO:0007669"/>
    <property type="project" value="UniProtKB-ARBA"/>
</dbReference>
<evidence type="ECO:0000256" key="5">
    <source>
        <dbReference type="SAM" id="MobiDB-lite"/>
    </source>
</evidence>
<evidence type="ECO:0000256" key="3">
    <source>
        <dbReference type="ARBA" id="ARBA00023121"/>
    </source>
</evidence>
<evidence type="ECO:0000256" key="4">
    <source>
        <dbReference type="ARBA" id="ARBA00023136"/>
    </source>
</evidence>
<keyword evidence="2" id="KW-0333">Golgi apparatus</keyword>
<comment type="subcellular location">
    <subcellularLocation>
        <location evidence="1">Golgi apparatus membrane</location>
        <topology evidence="1">Peripheral membrane protein</topology>
        <orientation evidence="1">Cytoplasmic side</orientation>
    </subcellularLocation>
</comment>
<dbReference type="Pfam" id="PF05719">
    <property type="entry name" value="GPP34"/>
    <property type="match status" value="1"/>
</dbReference>
<protein>
    <recommendedName>
        <fullName evidence="8">Golgi phosphoprotein 3 GPP34</fullName>
    </recommendedName>
</protein>
<dbReference type="InterPro" id="IPR038261">
    <property type="entry name" value="GPP34-like_sf"/>
</dbReference>
<dbReference type="GO" id="GO:0005737">
    <property type="term" value="C:cytoplasm"/>
    <property type="evidence" value="ECO:0007669"/>
    <property type="project" value="UniProtKB-ARBA"/>
</dbReference>
<evidence type="ECO:0000313" key="7">
    <source>
        <dbReference type="Proteomes" id="UP000655589"/>
    </source>
</evidence>
<name>A0A8H9GH43_9MICO</name>
<reference evidence="6" key="2">
    <citation type="submission" date="2020-09" db="EMBL/GenBank/DDBJ databases">
        <authorList>
            <person name="Sun Q."/>
            <person name="Ohkuma M."/>
        </authorList>
    </citation>
    <scope>NUCLEOTIDE SEQUENCE</scope>
    <source>
        <strain evidence="6">JCM 3051</strain>
    </source>
</reference>
<keyword evidence="4" id="KW-0472">Membrane</keyword>
<dbReference type="AlphaFoldDB" id="A0A8H9GH43"/>
<keyword evidence="3" id="KW-0446">Lipid-binding</keyword>
<dbReference type="Gene3D" id="1.10.3630.10">
    <property type="entry name" value="yeast vps74-n-term truncation variant domain like"/>
    <property type="match status" value="1"/>
</dbReference>
<dbReference type="RefSeq" id="WP_212759713.1">
    <property type="nucleotide sequence ID" value="NZ_BMPT01000005.1"/>
</dbReference>
<proteinExistence type="predicted"/>
<evidence type="ECO:0008006" key="8">
    <source>
        <dbReference type="Google" id="ProtNLM"/>
    </source>
</evidence>
<gene>
    <name evidence="6" type="ORF">GCM10010102_16220</name>
</gene>
<feature type="region of interest" description="Disordered" evidence="5">
    <location>
        <begin position="1"/>
        <end position="23"/>
    </location>
</feature>
<dbReference type="GO" id="GO:0070273">
    <property type="term" value="F:phosphatidylinositol-4-phosphate binding"/>
    <property type="evidence" value="ECO:0007669"/>
    <property type="project" value="InterPro"/>
</dbReference>
<comment type="caution">
    <text evidence="6">The sequence shown here is derived from an EMBL/GenBank/DDBJ whole genome shotgun (WGS) entry which is preliminary data.</text>
</comment>
<organism evidence="6 7">
    <name type="scientific">Promicromonospora citrea</name>
    <dbReference type="NCBI Taxonomy" id="43677"/>
    <lineage>
        <taxon>Bacteria</taxon>
        <taxon>Bacillati</taxon>
        <taxon>Actinomycetota</taxon>
        <taxon>Actinomycetes</taxon>
        <taxon>Micrococcales</taxon>
        <taxon>Promicromonosporaceae</taxon>
        <taxon>Promicromonospora</taxon>
    </lineage>
</organism>
<reference evidence="6" key="1">
    <citation type="journal article" date="2014" name="Int. J. Syst. Evol. Microbiol.">
        <title>Complete genome sequence of Corynebacterium casei LMG S-19264T (=DSM 44701T), isolated from a smear-ripened cheese.</title>
        <authorList>
            <consortium name="US DOE Joint Genome Institute (JGI-PGF)"/>
            <person name="Walter F."/>
            <person name="Albersmeier A."/>
            <person name="Kalinowski J."/>
            <person name="Ruckert C."/>
        </authorList>
    </citation>
    <scope>NUCLEOTIDE SEQUENCE</scope>
    <source>
        <strain evidence="6">JCM 3051</strain>
    </source>
</reference>
<dbReference type="InterPro" id="IPR008628">
    <property type="entry name" value="GPP34-like"/>
</dbReference>
<evidence type="ECO:0000256" key="2">
    <source>
        <dbReference type="ARBA" id="ARBA00023034"/>
    </source>
</evidence>
<keyword evidence="7" id="KW-1185">Reference proteome</keyword>
<dbReference type="EMBL" id="BMPT01000005">
    <property type="protein sequence ID" value="GGM21247.1"/>
    <property type="molecule type" value="Genomic_DNA"/>
</dbReference>
<evidence type="ECO:0000256" key="1">
    <source>
        <dbReference type="ARBA" id="ARBA00004255"/>
    </source>
</evidence>
<accession>A0A8H9GH43</accession>
<sequence length="254" mass="26285">MTEHQRPEQHAPGTAQGGPGVPALGRTATLVEDLLLLLFQPGGSRAGGGGSIAGEPTLYWVLGGAVLADLALGGHVRTSTGRLGALQVEAVADRPPSDPLLRTTWAYVAEKPRCVQTALAATGPALREPVLDRLVERGDLHRRSRKALGLFASSVLSLGDTGRRAALLADVRAVLVDRAELTERTAALAALLHGSGTLPQFDPEIPWTSPVIARAEELKDGSWGAGAAAKAVARTVTATIVNNVVVAAAVHPRG</sequence>
<dbReference type="Proteomes" id="UP000655589">
    <property type="component" value="Unassembled WGS sequence"/>
</dbReference>